<keyword evidence="4" id="KW-1185">Reference proteome</keyword>
<evidence type="ECO:0000313" key="3">
    <source>
        <dbReference type="EMBL" id="CAD6343156.1"/>
    </source>
</evidence>
<dbReference type="OrthoDB" id="684539at2759"/>
<dbReference type="Proteomes" id="UP000604825">
    <property type="component" value="Unassembled WGS sequence"/>
</dbReference>
<feature type="transmembrane region" description="Helical" evidence="1">
    <location>
        <begin position="31"/>
        <end position="49"/>
    </location>
</feature>
<feature type="transmembrane region" description="Helical" evidence="1">
    <location>
        <begin position="69"/>
        <end position="90"/>
    </location>
</feature>
<sequence>MAPLMATALGFILLTANSILAIHRSWGDAAATIFVIASYTTLLLLFRCLRDYERAAPGSPARERARRAVWPLTTLLTLGVVNCDMALAIHKARNNLVSTTCVLVTYAALLALVWLLVREFAGHARGVVGSGQDQGQGRSVGAADAAH</sequence>
<organism evidence="3 4">
    <name type="scientific">Miscanthus lutarioriparius</name>
    <dbReference type="NCBI Taxonomy" id="422564"/>
    <lineage>
        <taxon>Eukaryota</taxon>
        <taxon>Viridiplantae</taxon>
        <taxon>Streptophyta</taxon>
        <taxon>Embryophyta</taxon>
        <taxon>Tracheophyta</taxon>
        <taxon>Spermatophyta</taxon>
        <taxon>Magnoliopsida</taxon>
        <taxon>Liliopsida</taxon>
        <taxon>Poales</taxon>
        <taxon>Poaceae</taxon>
        <taxon>PACMAD clade</taxon>
        <taxon>Panicoideae</taxon>
        <taxon>Andropogonodae</taxon>
        <taxon>Andropogoneae</taxon>
        <taxon>Saccharinae</taxon>
        <taxon>Miscanthus</taxon>
    </lineage>
</organism>
<name>A0A811SLW5_9POAL</name>
<dbReference type="PANTHER" id="PTHR46610:SF6">
    <property type="entry name" value="OS06G0147100 PROTEIN"/>
    <property type="match status" value="1"/>
</dbReference>
<keyword evidence="2" id="KW-0732">Signal</keyword>
<gene>
    <name evidence="3" type="ORF">NCGR_LOCUS67254</name>
</gene>
<dbReference type="PANTHER" id="PTHR46610">
    <property type="entry name" value="OS05G0181300 PROTEIN"/>
    <property type="match status" value="1"/>
</dbReference>
<protein>
    <submittedName>
        <fullName evidence="3">Uncharacterized protein</fullName>
    </submittedName>
</protein>
<accession>A0A811SLW5</accession>
<keyword evidence="1" id="KW-0472">Membrane</keyword>
<feature type="transmembrane region" description="Helical" evidence="1">
    <location>
        <begin position="96"/>
        <end position="117"/>
    </location>
</feature>
<dbReference type="AlphaFoldDB" id="A0A811SLW5"/>
<evidence type="ECO:0000313" key="4">
    <source>
        <dbReference type="Proteomes" id="UP000604825"/>
    </source>
</evidence>
<feature type="signal peptide" evidence="2">
    <location>
        <begin position="1"/>
        <end position="21"/>
    </location>
</feature>
<dbReference type="Pfam" id="PF20100">
    <property type="entry name" value="DUF6490"/>
    <property type="match status" value="1"/>
</dbReference>
<dbReference type="EMBL" id="CAJGYO010000696">
    <property type="protein sequence ID" value="CAD6343156.1"/>
    <property type="molecule type" value="Genomic_DNA"/>
</dbReference>
<comment type="caution">
    <text evidence="3">The sequence shown here is derived from an EMBL/GenBank/DDBJ whole genome shotgun (WGS) entry which is preliminary data.</text>
</comment>
<feature type="chain" id="PRO_5033006586" evidence="2">
    <location>
        <begin position="22"/>
        <end position="147"/>
    </location>
</feature>
<evidence type="ECO:0000256" key="2">
    <source>
        <dbReference type="SAM" id="SignalP"/>
    </source>
</evidence>
<reference evidence="3" key="1">
    <citation type="submission" date="2020-10" db="EMBL/GenBank/DDBJ databases">
        <authorList>
            <person name="Han B."/>
            <person name="Lu T."/>
            <person name="Zhao Q."/>
            <person name="Huang X."/>
            <person name="Zhao Y."/>
        </authorList>
    </citation>
    <scope>NUCLEOTIDE SEQUENCE</scope>
</reference>
<dbReference type="InterPro" id="IPR045501">
    <property type="entry name" value="DUF6490"/>
</dbReference>
<evidence type="ECO:0000256" key="1">
    <source>
        <dbReference type="SAM" id="Phobius"/>
    </source>
</evidence>
<keyword evidence="1" id="KW-0812">Transmembrane</keyword>
<proteinExistence type="predicted"/>
<keyword evidence="1" id="KW-1133">Transmembrane helix</keyword>